<evidence type="ECO:0000256" key="1">
    <source>
        <dbReference type="SAM" id="Phobius"/>
    </source>
</evidence>
<evidence type="ECO:0000313" key="3">
    <source>
        <dbReference type="Proteomes" id="UP000198224"/>
    </source>
</evidence>
<keyword evidence="1" id="KW-1133">Transmembrane helix</keyword>
<dbReference type="EMBL" id="LT607409">
    <property type="protein sequence ID" value="SCF22857.1"/>
    <property type="molecule type" value="Genomic_DNA"/>
</dbReference>
<organism evidence="2 3">
    <name type="scientific">Micromonospora chokoriensis</name>
    <dbReference type="NCBI Taxonomy" id="356851"/>
    <lineage>
        <taxon>Bacteria</taxon>
        <taxon>Bacillati</taxon>
        <taxon>Actinomycetota</taxon>
        <taxon>Actinomycetes</taxon>
        <taxon>Micromonosporales</taxon>
        <taxon>Micromonosporaceae</taxon>
        <taxon>Micromonospora</taxon>
    </lineage>
</organism>
<evidence type="ECO:0000313" key="2">
    <source>
        <dbReference type="EMBL" id="SCF22857.1"/>
    </source>
</evidence>
<proteinExistence type="predicted"/>
<keyword evidence="3" id="KW-1185">Reference proteome</keyword>
<dbReference type="Proteomes" id="UP000198224">
    <property type="component" value="Chromosome I"/>
</dbReference>
<keyword evidence="1" id="KW-0812">Transmembrane</keyword>
<keyword evidence="1" id="KW-0472">Membrane</keyword>
<feature type="transmembrane region" description="Helical" evidence="1">
    <location>
        <begin position="20"/>
        <end position="41"/>
    </location>
</feature>
<gene>
    <name evidence="2" type="ORF">GA0070612_5083</name>
</gene>
<name>A0A1C4YQE9_9ACTN</name>
<reference evidence="3" key="1">
    <citation type="submission" date="2016-06" db="EMBL/GenBank/DDBJ databases">
        <authorList>
            <person name="Varghese N."/>
            <person name="Submissions Spin"/>
        </authorList>
    </citation>
    <scope>NUCLEOTIDE SEQUENCE [LARGE SCALE GENOMIC DNA]</scope>
    <source>
        <strain evidence="3">DSM 45160</strain>
    </source>
</reference>
<accession>A0A1C4YQE9</accession>
<dbReference type="AlphaFoldDB" id="A0A1C4YQE9"/>
<protein>
    <submittedName>
        <fullName evidence="2">Uncharacterized protein</fullName>
    </submittedName>
</protein>
<sequence>MPLNLKVTYVPDSKFWSLQWREFGVLIAMTAVLSLLSLWWVRRRLVRRHGR</sequence>